<keyword evidence="5" id="KW-1185">Reference proteome</keyword>
<dbReference type="EMBL" id="ASPP01017958">
    <property type="protein sequence ID" value="ETO16680.1"/>
    <property type="molecule type" value="Genomic_DNA"/>
</dbReference>
<dbReference type="GO" id="GO:0005829">
    <property type="term" value="C:cytosol"/>
    <property type="evidence" value="ECO:0007669"/>
    <property type="project" value="TreeGrafter"/>
</dbReference>
<feature type="compositionally biased region" description="Basic residues" evidence="1">
    <location>
        <begin position="163"/>
        <end position="172"/>
    </location>
</feature>
<evidence type="ECO:0000256" key="1">
    <source>
        <dbReference type="SAM" id="MobiDB-lite"/>
    </source>
</evidence>
<keyword evidence="2" id="KW-0812">Transmembrane</keyword>
<evidence type="ECO:0000313" key="4">
    <source>
        <dbReference type="EMBL" id="ETO16680.1"/>
    </source>
</evidence>
<dbReference type="InterPro" id="IPR044992">
    <property type="entry name" value="ChyE-like"/>
</dbReference>
<keyword evidence="2" id="KW-0472">Membrane</keyword>
<evidence type="ECO:0000259" key="3">
    <source>
        <dbReference type="Pfam" id="PF00117"/>
    </source>
</evidence>
<evidence type="ECO:0000256" key="2">
    <source>
        <dbReference type="SAM" id="Phobius"/>
    </source>
</evidence>
<dbReference type="AlphaFoldDB" id="X6MU81"/>
<dbReference type="PANTHER" id="PTHR42695">
    <property type="entry name" value="GLUTAMINE AMIDOTRANSFERASE YLR126C-RELATED"/>
    <property type="match status" value="1"/>
</dbReference>
<dbReference type="CDD" id="cd01741">
    <property type="entry name" value="GATase1_1"/>
    <property type="match status" value="1"/>
</dbReference>
<name>X6MU81_RETFI</name>
<gene>
    <name evidence="4" type="ORF">RFI_20656</name>
</gene>
<reference evidence="4 5" key="1">
    <citation type="journal article" date="2013" name="Curr. Biol.">
        <title>The Genome of the Foraminiferan Reticulomyxa filosa.</title>
        <authorList>
            <person name="Glockner G."/>
            <person name="Hulsmann N."/>
            <person name="Schleicher M."/>
            <person name="Noegel A.A."/>
            <person name="Eichinger L."/>
            <person name="Gallinger C."/>
            <person name="Pawlowski J."/>
            <person name="Sierra R."/>
            <person name="Euteneuer U."/>
            <person name="Pillet L."/>
            <person name="Moustafa A."/>
            <person name="Platzer M."/>
            <person name="Groth M."/>
            <person name="Szafranski K."/>
            <person name="Schliwa M."/>
        </authorList>
    </citation>
    <scope>NUCLEOTIDE SEQUENCE [LARGE SCALE GENOMIC DNA]</scope>
</reference>
<dbReference type="PANTHER" id="PTHR42695:SF5">
    <property type="entry name" value="GLUTAMINE AMIDOTRANSFERASE YLR126C-RELATED"/>
    <property type="match status" value="1"/>
</dbReference>
<feature type="compositionally biased region" description="Basic and acidic residues" evidence="1">
    <location>
        <begin position="143"/>
        <end position="152"/>
    </location>
</feature>
<feature type="region of interest" description="Disordered" evidence="1">
    <location>
        <begin position="138"/>
        <end position="172"/>
    </location>
</feature>
<keyword evidence="4" id="KW-0315">Glutamine amidotransferase</keyword>
<dbReference type="Gene3D" id="3.40.50.880">
    <property type="match status" value="1"/>
</dbReference>
<keyword evidence="2" id="KW-1133">Transmembrane helix</keyword>
<dbReference type="PROSITE" id="PS51273">
    <property type="entry name" value="GATASE_TYPE_1"/>
    <property type="match status" value="1"/>
</dbReference>
<proteinExistence type="predicted"/>
<dbReference type="Proteomes" id="UP000023152">
    <property type="component" value="Unassembled WGS sequence"/>
</dbReference>
<feature type="domain" description="Glutamine amidotransferase" evidence="3">
    <location>
        <begin position="244"/>
        <end position="410"/>
    </location>
</feature>
<dbReference type="SUPFAM" id="SSF52317">
    <property type="entry name" value="Class I glutamine amidotransferase-like"/>
    <property type="match status" value="1"/>
</dbReference>
<feature type="transmembrane region" description="Helical" evidence="2">
    <location>
        <begin position="196"/>
        <end position="217"/>
    </location>
</feature>
<dbReference type="Pfam" id="PF00117">
    <property type="entry name" value="GATase"/>
    <property type="match status" value="1"/>
</dbReference>
<sequence>MSTSETGKNSNQTDLTKLQNLKENLQELSVLLATRHKTEKQILLEELANKSKLRNEEIAAEISNIGAYISKIKELNQQTNGVSNVGQGSTQKQLDKYSIISSEANDINKLIQPFQSTFSVKFNPNEISNLSTIGTIDEVPLPKSKDGEEETKNNSIGTEKVQHAKSRTSIRRNRPYPPMPRVLIIQNDNIAPPQTAAAVLATHKVFSLFFLFFFSVLRMMAVRIKIMKTKIPYQVIYAFHDNAFEDLSAPMFDAIIVLGGNVGVHEQEKYPWIRNEKEFIRQAIFQAVPIFGICLGCHLLAECAGGKVFKGSQGVEIGFKKWQWTEKHDETSQDPLMATLRHQQLDEKIVLFHQDTFELPFNVETKHGFEKIHLLAKTNLYNTLFKIGKSTVQSSLSFTYGFQGHPELKPEFLKIWCQAGWGDMYKNAGTMIDETIAHVEKHFEAISMAGDIVLNIWIDVVFGTQVPAVERNEEFERYVQRVLLPTAHKSRRQSRQSVSLSLSELRANKNIEQTFESEDSDTDNAENQRKIFEQMVFF</sequence>
<comment type="caution">
    <text evidence="4">The sequence shown here is derived from an EMBL/GenBank/DDBJ whole genome shotgun (WGS) entry which is preliminary data.</text>
</comment>
<protein>
    <submittedName>
        <fullName evidence="4">Glutamine amidotransferase class-I</fullName>
    </submittedName>
</protein>
<accession>X6MU81</accession>
<dbReference type="InterPro" id="IPR017926">
    <property type="entry name" value="GATASE"/>
</dbReference>
<dbReference type="InterPro" id="IPR029062">
    <property type="entry name" value="Class_I_gatase-like"/>
</dbReference>
<keyword evidence="4" id="KW-0808">Transferase</keyword>
<organism evidence="4 5">
    <name type="scientific">Reticulomyxa filosa</name>
    <dbReference type="NCBI Taxonomy" id="46433"/>
    <lineage>
        <taxon>Eukaryota</taxon>
        <taxon>Sar</taxon>
        <taxon>Rhizaria</taxon>
        <taxon>Retaria</taxon>
        <taxon>Foraminifera</taxon>
        <taxon>Monothalamids</taxon>
        <taxon>Reticulomyxidae</taxon>
        <taxon>Reticulomyxa</taxon>
    </lineage>
</organism>
<dbReference type="GO" id="GO:0016740">
    <property type="term" value="F:transferase activity"/>
    <property type="evidence" value="ECO:0007669"/>
    <property type="project" value="UniProtKB-KW"/>
</dbReference>
<evidence type="ECO:0000313" key="5">
    <source>
        <dbReference type="Proteomes" id="UP000023152"/>
    </source>
</evidence>
<dbReference type="OrthoDB" id="9971576at2759"/>